<evidence type="ECO:0000313" key="3">
    <source>
        <dbReference type="EMBL" id="MFB9465268.1"/>
    </source>
</evidence>
<gene>
    <name evidence="3" type="ORF">ACFF45_21760</name>
</gene>
<protein>
    <submittedName>
        <fullName evidence="3">Uncharacterized protein</fullName>
    </submittedName>
</protein>
<evidence type="ECO:0000256" key="1">
    <source>
        <dbReference type="SAM" id="MobiDB-lite"/>
    </source>
</evidence>
<organism evidence="3 4">
    <name type="scientific">Streptomyces cinereospinus</name>
    <dbReference type="NCBI Taxonomy" id="285561"/>
    <lineage>
        <taxon>Bacteria</taxon>
        <taxon>Bacillati</taxon>
        <taxon>Actinomycetota</taxon>
        <taxon>Actinomycetes</taxon>
        <taxon>Kitasatosporales</taxon>
        <taxon>Streptomycetaceae</taxon>
        <taxon>Streptomyces</taxon>
    </lineage>
</organism>
<dbReference type="RefSeq" id="WP_381348099.1">
    <property type="nucleotide sequence ID" value="NZ_JBHMCY010000043.1"/>
</dbReference>
<keyword evidence="2" id="KW-0732">Signal</keyword>
<feature type="compositionally biased region" description="Low complexity" evidence="1">
    <location>
        <begin position="32"/>
        <end position="43"/>
    </location>
</feature>
<dbReference type="Proteomes" id="UP001589709">
    <property type="component" value="Unassembled WGS sequence"/>
</dbReference>
<proteinExistence type="predicted"/>
<accession>A0ABV5N4P4</accession>
<reference evidence="3 4" key="1">
    <citation type="submission" date="2024-09" db="EMBL/GenBank/DDBJ databases">
        <authorList>
            <person name="Sun Q."/>
            <person name="Mori K."/>
        </authorList>
    </citation>
    <scope>NUCLEOTIDE SEQUENCE [LARGE SCALE GENOMIC DNA]</scope>
    <source>
        <strain evidence="3 4">JCM 6917</strain>
    </source>
</reference>
<dbReference type="EMBL" id="JBHMCY010000043">
    <property type="protein sequence ID" value="MFB9465268.1"/>
    <property type="molecule type" value="Genomic_DNA"/>
</dbReference>
<name>A0ABV5N4P4_9ACTN</name>
<keyword evidence="4" id="KW-1185">Reference proteome</keyword>
<feature type="region of interest" description="Disordered" evidence="1">
    <location>
        <begin position="32"/>
        <end position="61"/>
    </location>
</feature>
<comment type="caution">
    <text evidence="3">The sequence shown here is derived from an EMBL/GenBank/DDBJ whole genome shotgun (WGS) entry which is preliminary data.</text>
</comment>
<feature type="signal peptide" evidence="2">
    <location>
        <begin position="1"/>
        <end position="35"/>
    </location>
</feature>
<evidence type="ECO:0000313" key="4">
    <source>
        <dbReference type="Proteomes" id="UP001589709"/>
    </source>
</evidence>
<sequence>MLTRIATYVRRLASGALTLLLAATAGLAATPPAHAAPTSTFTPGRPWTDTSGRALQMAPES</sequence>
<evidence type="ECO:0000256" key="2">
    <source>
        <dbReference type="SAM" id="SignalP"/>
    </source>
</evidence>
<feature type="chain" id="PRO_5045808492" evidence="2">
    <location>
        <begin position="36"/>
        <end position="61"/>
    </location>
</feature>